<accession>A0A934W853</accession>
<dbReference type="AlphaFoldDB" id="A0A934W853"/>
<gene>
    <name evidence="2" type="ORF">JJB74_26590</name>
</gene>
<dbReference type="Proteomes" id="UP000622890">
    <property type="component" value="Unassembled WGS sequence"/>
</dbReference>
<feature type="chain" id="PRO_5037436257" evidence="1">
    <location>
        <begin position="25"/>
        <end position="140"/>
    </location>
</feature>
<evidence type="ECO:0000256" key="1">
    <source>
        <dbReference type="SAM" id="SignalP"/>
    </source>
</evidence>
<protein>
    <submittedName>
        <fullName evidence="2">Uncharacterized protein</fullName>
    </submittedName>
</protein>
<organism evidence="2 3">
    <name type="scientific">Noviherbaspirillum pedocola</name>
    <dbReference type="NCBI Taxonomy" id="2801341"/>
    <lineage>
        <taxon>Bacteria</taxon>
        <taxon>Pseudomonadati</taxon>
        <taxon>Pseudomonadota</taxon>
        <taxon>Betaproteobacteria</taxon>
        <taxon>Burkholderiales</taxon>
        <taxon>Oxalobacteraceae</taxon>
        <taxon>Noviherbaspirillum</taxon>
    </lineage>
</organism>
<dbReference type="EMBL" id="JAEPBG010000018">
    <property type="protein sequence ID" value="MBK4738207.1"/>
    <property type="molecule type" value="Genomic_DNA"/>
</dbReference>
<proteinExistence type="predicted"/>
<keyword evidence="1" id="KW-0732">Signal</keyword>
<keyword evidence="3" id="KW-1185">Reference proteome</keyword>
<sequence>MHYRINKQFMTALAAASLAFSAFAATAPGNTKQLTPDEVEKQVKAQWKEDASHCGNDHQTQIAKVDLVSAQQYKSWLAKQKGDLSALPKVVPDTQYVIVSSLSKGARHEITAYGPVSADKGATDFRNLVGMHMCDRSDRS</sequence>
<evidence type="ECO:0000313" key="3">
    <source>
        <dbReference type="Proteomes" id="UP000622890"/>
    </source>
</evidence>
<reference evidence="2" key="1">
    <citation type="submission" date="2021-01" db="EMBL/GenBank/DDBJ databases">
        <title>Genome sequence of strain Noviherbaspirillum sp. DKR-6.</title>
        <authorList>
            <person name="Chaudhary D.K."/>
        </authorList>
    </citation>
    <scope>NUCLEOTIDE SEQUENCE</scope>
    <source>
        <strain evidence="2">DKR-6</strain>
    </source>
</reference>
<comment type="caution">
    <text evidence="2">The sequence shown here is derived from an EMBL/GenBank/DDBJ whole genome shotgun (WGS) entry which is preliminary data.</text>
</comment>
<dbReference type="RefSeq" id="WP_200597221.1">
    <property type="nucleotide sequence ID" value="NZ_JAEPBG010000018.1"/>
</dbReference>
<evidence type="ECO:0000313" key="2">
    <source>
        <dbReference type="EMBL" id="MBK4738207.1"/>
    </source>
</evidence>
<name>A0A934W853_9BURK</name>
<feature type="signal peptide" evidence="1">
    <location>
        <begin position="1"/>
        <end position="24"/>
    </location>
</feature>